<comment type="caution">
    <text evidence="1">The sequence shown here is derived from an EMBL/GenBank/DDBJ whole genome shotgun (WGS) entry which is preliminary data.</text>
</comment>
<dbReference type="AlphaFoldDB" id="A0A935PXW1"/>
<sequence length="92" mass="9668">MLFWFSNVITVASVSAGIGAADREFYRIDTAGASDVSLLDLDAKCGRGLANVSKSALFLDLDANIVDIDATVTTRALASHARNGKARRSAHG</sequence>
<dbReference type="Proteomes" id="UP000697998">
    <property type="component" value="Unassembled WGS sequence"/>
</dbReference>
<dbReference type="EMBL" id="JADJMH010000003">
    <property type="protein sequence ID" value="MBK7674297.1"/>
    <property type="molecule type" value="Genomic_DNA"/>
</dbReference>
<evidence type="ECO:0000313" key="2">
    <source>
        <dbReference type="Proteomes" id="UP000697998"/>
    </source>
</evidence>
<gene>
    <name evidence="1" type="ORF">IPJ27_05750</name>
</gene>
<organism evidence="1 2">
    <name type="scientific">Candidatus Accumulibacter proximus</name>
    <dbReference type="NCBI Taxonomy" id="2954385"/>
    <lineage>
        <taxon>Bacteria</taxon>
        <taxon>Pseudomonadati</taxon>
        <taxon>Pseudomonadota</taxon>
        <taxon>Betaproteobacteria</taxon>
        <taxon>Candidatus Accumulibacter</taxon>
    </lineage>
</organism>
<reference evidence="1 2" key="1">
    <citation type="submission" date="2020-10" db="EMBL/GenBank/DDBJ databases">
        <title>Connecting structure to function with the recovery of over 1000 high-quality activated sludge metagenome-assembled genomes encoding full-length rRNA genes using long-read sequencing.</title>
        <authorList>
            <person name="Singleton C.M."/>
            <person name="Petriglieri F."/>
            <person name="Kristensen J.M."/>
            <person name="Kirkegaard R.H."/>
            <person name="Michaelsen T.Y."/>
            <person name="Andersen M.H."/>
            <person name="Karst S.M."/>
            <person name="Dueholm M.S."/>
            <person name="Nielsen P.H."/>
            <person name="Albertsen M."/>
        </authorList>
    </citation>
    <scope>NUCLEOTIDE SEQUENCE [LARGE SCALE GENOMIC DNA]</scope>
    <source>
        <strain evidence="1">EsbW_18-Q3-R4-48_BATAC.285</strain>
    </source>
</reference>
<name>A0A935PXW1_9PROT</name>
<protein>
    <submittedName>
        <fullName evidence="1">Uncharacterized protein</fullName>
    </submittedName>
</protein>
<evidence type="ECO:0000313" key="1">
    <source>
        <dbReference type="EMBL" id="MBK7674297.1"/>
    </source>
</evidence>
<accession>A0A935PXW1</accession>
<proteinExistence type="predicted"/>